<sequence length="113" mass="12396">MLKLSAVVQLLSLLLYIQSVYSQQLQQYCTFSPQHTLCKTTGMGPACGRNVPVRGVTAADIATITNGHNKFRALVAQGRETRGRPGPQPPAGDMMEMTWDEELALIAQRHADQ</sequence>
<protein>
    <recommendedName>
        <fullName evidence="3">SCP domain-containing protein</fullName>
    </recommendedName>
</protein>
<feature type="signal peptide" evidence="1">
    <location>
        <begin position="1"/>
        <end position="22"/>
    </location>
</feature>
<evidence type="ECO:0000313" key="2">
    <source>
        <dbReference type="EMBL" id="KAA0200051.1"/>
    </source>
</evidence>
<reference evidence="2" key="1">
    <citation type="submission" date="2014-08" db="EMBL/GenBank/DDBJ databases">
        <authorList>
            <person name="Murali S."/>
            <person name="Richards S."/>
            <person name="Bandaranaike D."/>
            <person name="Bellair M."/>
            <person name="Blankenburg K."/>
            <person name="Chao H."/>
            <person name="Dinh H."/>
            <person name="Doddapaneni H."/>
            <person name="Dugan-Rocha S."/>
            <person name="Elkadiri S."/>
            <person name="Gnanaolivu R."/>
            <person name="Hughes D."/>
            <person name="Lee S."/>
            <person name="Li M."/>
            <person name="Ming W."/>
            <person name="Munidasa M."/>
            <person name="Muniz J."/>
            <person name="Nguyen L."/>
            <person name="Osuji N."/>
            <person name="Pu L.-L."/>
            <person name="Puazo M."/>
            <person name="Skinner E."/>
            <person name="Qu C."/>
            <person name="Quiroz J."/>
            <person name="Raj R."/>
            <person name="Weissenberger G."/>
            <person name="Xin Y."/>
            <person name="Zou X."/>
            <person name="Han Y."/>
            <person name="Worley K."/>
            <person name="Muzny D."/>
            <person name="Gibbs R."/>
        </authorList>
    </citation>
    <scope>NUCLEOTIDE SEQUENCE</scope>
    <source>
        <strain evidence="2">HAZT.00-mixed</strain>
        <tissue evidence="2">Whole organism</tissue>
    </source>
</reference>
<comment type="caution">
    <text evidence="2">The sequence shown here is derived from an EMBL/GenBank/DDBJ whole genome shotgun (WGS) entry which is preliminary data.</text>
</comment>
<dbReference type="CDD" id="cd05380">
    <property type="entry name" value="CAP_euk"/>
    <property type="match status" value="1"/>
</dbReference>
<gene>
    <name evidence="2" type="ORF">HAZT_HAZT000137</name>
</gene>
<evidence type="ECO:0008006" key="3">
    <source>
        <dbReference type="Google" id="ProtNLM"/>
    </source>
</evidence>
<keyword evidence="1" id="KW-0732">Signal</keyword>
<dbReference type="AlphaFoldDB" id="A0A6A0H6F5"/>
<dbReference type="InterPro" id="IPR002413">
    <property type="entry name" value="V5_allergen-like"/>
</dbReference>
<dbReference type="Gene3D" id="3.40.33.10">
    <property type="entry name" value="CAP"/>
    <property type="match status" value="1"/>
</dbReference>
<reference evidence="2" key="3">
    <citation type="submission" date="2019-06" db="EMBL/GenBank/DDBJ databases">
        <authorList>
            <person name="Poynton C."/>
            <person name="Hasenbein S."/>
            <person name="Benoit J.B."/>
            <person name="Sepulveda M.S."/>
            <person name="Poelchau M.F."/>
            <person name="Murali S.C."/>
            <person name="Chen S."/>
            <person name="Glastad K.M."/>
            <person name="Werren J.H."/>
            <person name="Vineis J.H."/>
            <person name="Bowen J.L."/>
            <person name="Friedrich M."/>
            <person name="Jones J."/>
            <person name="Robertson H.M."/>
            <person name="Feyereisen R."/>
            <person name="Mechler-Hickson A."/>
            <person name="Mathers N."/>
            <person name="Lee C.E."/>
            <person name="Colbourne J.K."/>
            <person name="Biales A."/>
            <person name="Johnston J.S."/>
            <person name="Wellborn G.A."/>
            <person name="Rosendale A.J."/>
            <person name="Cridge A.G."/>
            <person name="Munoz-Torres M.C."/>
            <person name="Bain P.A."/>
            <person name="Manny A.R."/>
            <person name="Major K.M."/>
            <person name="Lambert F.N."/>
            <person name="Vulpe C.D."/>
            <person name="Tuck P."/>
            <person name="Blalock B.J."/>
            <person name="Lin Y.-Y."/>
            <person name="Smith M.E."/>
            <person name="Ochoa-Acuna H."/>
            <person name="Chen M.-J.M."/>
            <person name="Childers C.P."/>
            <person name="Qu J."/>
            <person name="Dugan S."/>
            <person name="Lee S.L."/>
            <person name="Chao H."/>
            <person name="Dinh H."/>
            <person name="Han Y."/>
            <person name="Doddapaneni H."/>
            <person name="Worley K.C."/>
            <person name="Muzny D.M."/>
            <person name="Gibbs R.A."/>
            <person name="Richards S."/>
        </authorList>
    </citation>
    <scope>NUCLEOTIDE SEQUENCE</scope>
    <source>
        <strain evidence="2">HAZT.00-mixed</strain>
        <tissue evidence="2">Whole organism</tissue>
    </source>
</reference>
<proteinExistence type="predicted"/>
<evidence type="ECO:0000256" key="1">
    <source>
        <dbReference type="SAM" id="SignalP"/>
    </source>
</evidence>
<dbReference type="OrthoDB" id="414826at2759"/>
<organism evidence="2">
    <name type="scientific">Hyalella azteca</name>
    <name type="common">Amphipod</name>
    <dbReference type="NCBI Taxonomy" id="294128"/>
    <lineage>
        <taxon>Eukaryota</taxon>
        <taxon>Metazoa</taxon>
        <taxon>Ecdysozoa</taxon>
        <taxon>Arthropoda</taxon>
        <taxon>Crustacea</taxon>
        <taxon>Multicrustacea</taxon>
        <taxon>Malacostraca</taxon>
        <taxon>Eumalacostraca</taxon>
        <taxon>Peracarida</taxon>
        <taxon>Amphipoda</taxon>
        <taxon>Senticaudata</taxon>
        <taxon>Talitrida</taxon>
        <taxon>Talitroidea</taxon>
        <taxon>Hyalellidae</taxon>
        <taxon>Hyalella</taxon>
    </lineage>
</organism>
<reference evidence="2" key="2">
    <citation type="journal article" date="2018" name="Environ. Sci. Technol.">
        <title>The Toxicogenome of Hyalella azteca: A Model for Sediment Ecotoxicology and Evolutionary Toxicology.</title>
        <authorList>
            <person name="Poynton H.C."/>
            <person name="Hasenbein S."/>
            <person name="Benoit J.B."/>
            <person name="Sepulveda M.S."/>
            <person name="Poelchau M.F."/>
            <person name="Hughes D.S.T."/>
            <person name="Murali S.C."/>
            <person name="Chen S."/>
            <person name="Glastad K.M."/>
            <person name="Goodisman M.A.D."/>
            <person name="Werren J.H."/>
            <person name="Vineis J.H."/>
            <person name="Bowen J.L."/>
            <person name="Friedrich M."/>
            <person name="Jones J."/>
            <person name="Robertson H.M."/>
            <person name="Feyereisen R."/>
            <person name="Mechler-Hickson A."/>
            <person name="Mathers N."/>
            <person name="Lee C.E."/>
            <person name="Colbourne J.K."/>
            <person name="Biales A."/>
            <person name="Johnston J.S."/>
            <person name="Wellborn G.A."/>
            <person name="Rosendale A.J."/>
            <person name="Cridge A.G."/>
            <person name="Munoz-Torres M.C."/>
            <person name="Bain P.A."/>
            <person name="Manny A.R."/>
            <person name="Major K.M."/>
            <person name="Lambert F.N."/>
            <person name="Vulpe C.D."/>
            <person name="Tuck P."/>
            <person name="Blalock B.J."/>
            <person name="Lin Y.Y."/>
            <person name="Smith M.E."/>
            <person name="Ochoa-Acuna H."/>
            <person name="Chen M.M."/>
            <person name="Childers C.P."/>
            <person name="Qu J."/>
            <person name="Dugan S."/>
            <person name="Lee S.L."/>
            <person name="Chao H."/>
            <person name="Dinh H."/>
            <person name="Han Y."/>
            <person name="Doddapaneni H."/>
            <person name="Worley K.C."/>
            <person name="Muzny D.M."/>
            <person name="Gibbs R.A."/>
            <person name="Richards S."/>
        </authorList>
    </citation>
    <scope>NUCLEOTIDE SEQUENCE</scope>
    <source>
        <strain evidence="2">HAZT.00-mixed</strain>
        <tissue evidence="2">Whole organism</tissue>
    </source>
</reference>
<name>A0A6A0H6F5_HYAAZ</name>
<accession>A0A6A0H6F5</accession>
<dbReference type="SUPFAM" id="SSF55797">
    <property type="entry name" value="PR-1-like"/>
    <property type="match status" value="1"/>
</dbReference>
<dbReference type="EMBL" id="JQDR03006557">
    <property type="protein sequence ID" value="KAA0200051.1"/>
    <property type="molecule type" value="Genomic_DNA"/>
</dbReference>
<dbReference type="InterPro" id="IPR035940">
    <property type="entry name" value="CAP_sf"/>
</dbReference>
<feature type="chain" id="PRO_5025368754" description="SCP domain-containing protein" evidence="1">
    <location>
        <begin position="23"/>
        <end position="113"/>
    </location>
</feature>
<dbReference type="PRINTS" id="PR00838">
    <property type="entry name" value="V5ALLERGEN"/>
</dbReference>
<dbReference type="Proteomes" id="UP000711488">
    <property type="component" value="Unassembled WGS sequence"/>
</dbReference>